<dbReference type="RefSeq" id="WP_093890060.1">
    <property type="nucleotide sequence ID" value="NZ_FOQY01000024.1"/>
</dbReference>
<proteinExistence type="predicted"/>
<evidence type="ECO:0000313" key="1">
    <source>
        <dbReference type="EMBL" id="SFK40604.1"/>
    </source>
</evidence>
<keyword evidence="2" id="KW-1185">Reference proteome</keyword>
<organism evidence="1 2">
    <name type="scientific">Streptosporangium canum</name>
    <dbReference type="NCBI Taxonomy" id="324952"/>
    <lineage>
        <taxon>Bacteria</taxon>
        <taxon>Bacillati</taxon>
        <taxon>Actinomycetota</taxon>
        <taxon>Actinomycetes</taxon>
        <taxon>Streptosporangiales</taxon>
        <taxon>Streptosporangiaceae</taxon>
        <taxon>Streptosporangium</taxon>
    </lineage>
</organism>
<dbReference type="Proteomes" id="UP000199111">
    <property type="component" value="Unassembled WGS sequence"/>
</dbReference>
<evidence type="ECO:0000313" key="2">
    <source>
        <dbReference type="Proteomes" id="UP000199111"/>
    </source>
</evidence>
<dbReference type="GeneID" id="96301430"/>
<sequence length="76" mass="7349">MKSSITSPANFTFAAKISGAIVSGALALTAVIGGYSATTAAGTTWDSASTVAAGTTWDSAGTDGTTWDAANGTTTL</sequence>
<gene>
    <name evidence="1" type="ORF">SAMN05216275_12472</name>
</gene>
<dbReference type="AlphaFoldDB" id="A0A1I3Z956"/>
<name>A0A1I3Z956_9ACTN</name>
<reference evidence="2" key="1">
    <citation type="submission" date="2016-10" db="EMBL/GenBank/DDBJ databases">
        <authorList>
            <person name="Varghese N."/>
            <person name="Submissions S."/>
        </authorList>
    </citation>
    <scope>NUCLEOTIDE SEQUENCE [LARGE SCALE GENOMIC DNA]</scope>
    <source>
        <strain evidence="2">CGMCC 4.2126</strain>
    </source>
</reference>
<dbReference type="EMBL" id="FOQY01000024">
    <property type="protein sequence ID" value="SFK40604.1"/>
    <property type="molecule type" value="Genomic_DNA"/>
</dbReference>
<protein>
    <submittedName>
        <fullName evidence="1">Uncharacterized protein</fullName>
    </submittedName>
</protein>
<accession>A0A1I3Z956</accession>